<keyword evidence="1" id="KW-1133">Transmembrane helix</keyword>
<evidence type="ECO:0000313" key="3">
    <source>
        <dbReference type="Proteomes" id="UP000789719"/>
    </source>
</evidence>
<keyword evidence="1" id="KW-0812">Transmembrane</keyword>
<dbReference type="Proteomes" id="UP000789719">
    <property type="component" value="Unassembled WGS sequence"/>
</dbReference>
<reference evidence="2 3" key="1">
    <citation type="submission" date="2021-11" db="EMBL/GenBank/DDBJ databases">
        <authorList>
            <person name="Depoorter E."/>
        </authorList>
    </citation>
    <scope>NUCLEOTIDE SEQUENCE [LARGE SCALE GENOMIC DNA]</scope>
    <source>
        <strain evidence="2 3">LMG 24286</strain>
    </source>
</reference>
<sequence>MGIFNNFKLDNWLTFWAITLPIISGILGFIATGVVNFFVERAKNKPIILITYNIEKVDTVDRVVLTIKNYGNTMGWISSVTITPAFKPKADSRLLNAHPFSEMKNFPLAPNQEISTIIGAGEDLMFEKVNTRQYTIIYKPDYFTFKPYRTSYAINELGFPEIFSDGNFQIVTRLAELNGTLHAINENINPSSK</sequence>
<keyword evidence="1" id="KW-0472">Membrane</keyword>
<feature type="transmembrane region" description="Helical" evidence="1">
    <location>
        <begin position="12"/>
        <end position="39"/>
    </location>
</feature>
<name>A0ABM8Z9M5_9LACO</name>
<keyword evidence="3" id="KW-1185">Reference proteome</keyword>
<organism evidence="2 3">
    <name type="scientific">Periweissella ghanensis</name>
    <dbReference type="NCBI Taxonomy" id="467997"/>
    <lineage>
        <taxon>Bacteria</taxon>
        <taxon>Bacillati</taxon>
        <taxon>Bacillota</taxon>
        <taxon>Bacilli</taxon>
        <taxon>Lactobacillales</taxon>
        <taxon>Lactobacillaceae</taxon>
        <taxon>Periweissella</taxon>
    </lineage>
</organism>
<dbReference type="RefSeq" id="WP_230098143.1">
    <property type="nucleotide sequence ID" value="NZ_CAKKNT010000003.1"/>
</dbReference>
<evidence type="ECO:0000256" key="1">
    <source>
        <dbReference type="SAM" id="Phobius"/>
    </source>
</evidence>
<evidence type="ECO:0000313" key="2">
    <source>
        <dbReference type="EMBL" id="CAH0418038.1"/>
    </source>
</evidence>
<protein>
    <submittedName>
        <fullName evidence="2">Uncharacterized protein</fullName>
    </submittedName>
</protein>
<dbReference type="EMBL" id="CAKKNT010000003">
    <property type="protein sequence ID" value="CAH0418038.1"/>
    <property type="molecule type" value="Genomic_DNA"/>
</dbReference>
<proteinExistence type="predicted"/>
<comment type="caution">
    <text evidence="2">The sequence shown here is derived from an EMBL/GenBank/DDBJ whole genome shotgun (WGS) entry which is preliminary data.</text>
</comment>
<accession>A0ABM8Z9M5</accession>
<gene>
    <name evidence="2" type="ORF">WGH24286_00454</name>
</gene>